<keyword evidence="3" id="KW-1185">Reference proteome</keyword>
<accession>A0AAD7GYE5</accession>
<gene>
    <name evidence="2" type="ORF">B0H16DRAFT_1481532</name>
</gene>
<organism evidence="2 3">
    <name type="scientific">Mycena metata</name>
    <dbReference type="NCBI Taxonomy" id="1033252"/>
    <lineage>
        <taxon>Eukaryota</taxon>
        <taxon>Fungi</taxon>
        <taxon>Dikarya</taxon>
        <taxon>Basidiomycota</taxon>
        <taxon>Agaricomycotina</taxon>
        <taxon>Agaricomycetes</taxon>
        <taxon>Agaricomycetidae</taxon>
        <taxon>Agaricales</taxon>
        <taxon>Marasmiineae</taxon>
        <taxon>Mycenaceae</taxon>
        <taxon>Mycena</taxon>
    </lineage>
</organism>
<name>A0AAD7GYE5_9AGAR</name>
<feature type="compositionally biased region" description="Basic and acidic residues" evidence="1">
    <location>
        <begin position="43"/>
        <end position="53"/>
    </location>
</feature>
<comment type="caution">
    <text evidence="2">The sequence shown here is derived from an EMBL/GenBank/DDBJ whole genome shotgun (WGS) entry which is preliminary data.</text>
</comment>
<proteinExistence type="predicted"/>
<protein>
    <submittedName>
        <fullName evidence="2">Uncharacterized protein</fullName>
    </submittedName>
</protein>
<evidence type="ECO:0000313" key="3">
    <source>
        <dbReference type="Proteomes" id="UP001215598"/>
    </source>
</evidence>
<feature type="region of interest" description="Disordered" evidence="1">
    <location>
        <begin position="35"/>
        <end position="88"/>
    </location>
</feature>
<reference evidence="2" key="1">
    <citation type="submission" date="2023-03" db="EMBL/GenBank/DDBJ databases">
        <title>Massive genome expansion in bonnet fungi (Mycena s.s.) driven by repeated elements and novel gene families across ecological guilds.</title>
        <authorList>
            <consortium name="Lawrence Berkeley National Laboratory"/>
            <person name="Harder C.B."/>
            <person name="Miyauchi S."/>
            <person name="Viragh M."/>
            <person name="Kuo A."/>
            <person name="Thoen E."/>
            <person name="Andreopoulos B."/>
            <person name="Lu D."/>
            <person name="Skrede I."/>
            <person name="Drula E."/>
            <person name="Henrissat B."/>
            <person name="Morin E."/>
            <person name="Kohler A."/>
            <person name="Barry K."/>
            <person name="LaButti K."/>
            <person name="Morin E."/>
            <person name="Salamov A."/>
            <person name="Lipzen A."/>
            <person name="Mereny Z."/>
            <person name="Hegedus B."/>
            <person name="Baldrian P."/>
            <person name="Stursova M."/>
            <person name="Weitz H."/>
            <person name="Taylor A."/>
            <person name="Grigoriev I.V."/>
            <person name="Nagy L.G."/>
            <person name="Martin F."/>
            <person name="Kauserud H."/>
        </authorList>
    </citation>
    <scope>NUCLEOTIDE SEQUENCE</scope>
    <source>
        <strain evidence="2">CBHHK182m</strain>
    </source>
</reference>
<evidence type="ECO:0000256" key="1">
    <source>
        <dbReference type="SAM" id="MobiDB-lite"/>
    </source>
</evidence>
<evidence type="ECO:0000313" key="2">
    <source>
        <dbReference type="EMBL" id="KAJ7707901.1"/>
    </source>
</evidence>
<dbReference type="AlphaFoldDB" id="A0AAD7GYE5"/>
<dbReference type="Proteomes" id="UP001215598">
    <property type="component" value="Unassembled WGS sequence"/>
</dbReference>
<dbReference type="EMBL" id="JARKIB010000441">
    <property type="protein sequence ID" value="KAJ7707901.1"/>
    <property type="molecule type" value="Genomic_DNA"/>
</dbReference>
<feature type="compositionally biased region" description="Basic and acidic residues" evidence="1">
    <location>
        <begin position="156"/>
        <end position="165"/>
    </location>
</feature>
<feature type="region of interest" description="Disordered" evidence="1">
    <location>
        <begin position="123"/>
        <end position="165"/>
    </location>
</feature>
<feature type="compositionally biased region" description="Basic and acidic residues" evidence="1">
    <location>
        <begin position="126"/>
        <end position="139"/>
    </location>
</feature>
<sequence length="307" mass="33871">MGRKEGWVWESRGGKESGRIARVCAEVEERGYREKGNTGGYRVEGKGVHKEGHGVNVASGKRQARGVREKEGAENWDGGGKLQRGRAGWRGKAYEEGVHGKHRASRRTDGWYGRTARVFAKRNRKADRGVQAKGVESKWKGRTRTHRLESPNSRPFPKDDGLHAADDGGAVDEGRWLFDDVVGKWQLFEGVVRGSSREWLRTGVTGSSIPKAARELPDWVEGRLAAGLAMQWVNMFVTGSAYLSDALSCFRVARTSHTCICIFAFTVGVNSKTLGVNAAAPKYWMNTVPFTVTAVNWHAWDGDGPSP</sequence>